<dbReference type="InterPro" id="IPR036890">
    <property type="entry name" value="HATPase_C_sf"/>
</dbReference>
<dbReference type="GeneID" id="301848256"/>
<dbReference type="InterPro" id="IPR050267">
    <property type="entry name" value="Anti-sigma-factor_SerPK"/>
</dbReference>
<dbReference type="Proteomes" id="UP000274843">
    <property type="component" value="Unassembled WGS sequence"/>
</dbReference>
<keyword evidence="1" id="KW-0808">Transferase</keyword>
<keyword evidence="1" id="KW-0723">Serine/threonine-protein kinase</keyword>
<keyword evidence="1" id="KW-0418">Kinase</keyword>
<protein>
    <submittedName>
        <fullName evidence="3">Anti-sigma regulatory factor (Ser/Thr protein kinase)</fullName>
    </submittedName>
</protein>
<dbReference type="PANTHER" id="PTHR35526:SF3">
    <property type="entry name" value="ANTI-SIGMA-F FACTOR RSBW"/>
    <property type="match status" value="1"/>
</dbReference>
<dbReference type="GO" id="GO:0004674">
    <property type="term" value="F:protein serine/threonine kinase activity"/>
    <property type="evidence" value="ECO:0007669"/>
    <property type="project" value="UniProtKB-KW"/>
</dbReference>
<dbReference type="AlphaFoldDB" id="A0A3N2H8A0"/>
<gene>
    <name evidence="3" type="ORF">EDD35_7015</name>
</gene>
<reference evidence="3 4" key="1">
    <citation type="submission" date="2018-11" db="EMBL/GenBank/DDBJ databases">
        <title>Sequencing the genomes of 1000 actinobacteria strains.</title>
        <authorList>
            <person name="Klenk H.-P."/>
        </authorList>
    </citation>
    <scope>NUCLEOTIDE SEQUENCE [LARGE SCALE GENOMIC DNA]</scope>
    <source>
        <strain evidence="3 4">DSM 44348</strain>
    </source>
</reference>
<organism evidence="3 4">
    <name type="scientific">Amycolatopsis thermoflava</name>
    <dbReference type="NCBI Taxonomy" id="84480"/>
    <lineage>
        <taxon>Bacteria</taxon>
        <taxon>Bacillati</taxon>
        <taxon>Actinomycetota</taxon>
        <taxon>Actinomycetes</taxon>
        <taxon>Pseudonocardiales</taxon>
        <taxon>Pseudonocardiaceae</taxon>
        <taxon>Amycolatopsis</taxon>
        <taxon>Amycolatopsis methanolica group</taxon>
    </lineage>
</organism>
<dbReference type="RefSeq" id="WP_123686526.1">
    <property type="nucleotide sequence ID" value="NZ_CBDRCF010000019.1"/>
</dbReference>
<evidence type="ECO:0000256" key="1">
    <source>
        <dbReference type="ARBA" id="ARBA00022527"/>
    </source>
</evidence>
<feature type="domain" description="Histidine kinase/HSP90-like ATPase" evidence="2">
    <location>
        <begin position="24"/>
        <end position="129"/>
    </location>
</feature>
<dbReference type="SUPFAM" id="SSF55874">
    <property type="entry name" value="ATPase domain of HSP90 chaperone/DNA topoisomerase II/histidine kinase"/>
    <property type="match status" value="1"/>
</dbReference>
<proteinExistence type="predicted"/>
<dbReference type="Pfam" id="PF13581">
    <property type="entry name" value="HATPase_c_2"/>
    <property type="match status" value="1"/>
</dbReference>
<accession>A0A3N2H8A0</accession>
<sequence>MTTRPMTAEPPLMLDLEPDTVPPLVAVRQWAARALSDLGEDHLVAVQLVATELLSNAYEHAGGAHQLRLRRLREPCRTVIEVDDGSDEQPTVVRERDPRVAGGRGLAMVDKLSSAWGSRPRSGGGKTVWGTIDCTVYPWDRCL</sequence>
<keyword evidence="4" id="KW-1185">Reference proteome</keyword>
<dbReference type="PANTHER" id="PTHR35526">
    <property type="entry name" value="ANTI-SIGMA-F FACTOR RSBW-RELATED"/>
    <property type="match status" value="1"/>
</dbReference>
<evidence type="ECO:0000259" key="2">
    <source>
        <dbReference type="Pfam" id="PF13581"/>
    </source>
</evidence>
<dbReference type="EMBL" id="RKHY01000001">
    <property type="protein sequence ID" value="ROS44570.1"/>
    <property type="molecule type" value="Genomic_DNA"/>
</dbReference>
<dbReference type="InterPro" id="IPR003594">
    <property type="entry name" value="HATPase_dom"/>
</dbReference>
<evidence type="ECO:0000313" key="3">
    <source>
        <dbReference type="EMBL" id="ROS44570.1"/>
    </source>
</evidence>
<evidence type="ECO:0000313" key="4">
    <source>
        <dbReference type="Proteomes" id="UP000274843"/>
    </source>
</evidence>
<dbReference type="CDD" id="cd16936">
    <property type="entry name" value="HATPase_RsbW-like"/>
    <property type="match status" value="1"/>
</dbReference>
<name>A0A3N2H8A0_9PSEU</name>
<comment type="caution">
    <text evidence="3">The sequence shown here is derived from an EMBL/GenBank/DDBJ whole genome shotgun (WGS) entry which is preliminary data.</text>
</comment>
<dbReference type="Gene3D" id="3.30.565.10">
    <property type="entry name" value="Histidine kinase-like ATPase, C-terminal domain"/>
    <property type="match status" value="1"/>
</dbReference>